<dbReference type="Pfam" id="PF24516">
    <property type="entry name" value="ARM_KNTC1_2nd"/>
    <property type="match status" value="1"/>
</dbReference>
<dbReference type="AlphaFoldDB" id="A0A7R9B1V5"/>
<name>A0A7R9B1V5_TIMSH</name>
<dbReference type="PANTHER" id="PTHR15688">
    <property type="entry name" value="KINETOCHORE-ASSOCIATED PROTEIN 1"/>
    <property type="match status" value="1"/>
</dbReference>
<dbReference type="GO" id="GO:0000070">
    <property type="term" value="P:mitotic sister chromatid segregation"/>
    <property type="evidence" value="ECO:0007669"/>
    <property type="project" value="TreeGrafter"/>
</dbReference>
<protein>
    <submittedName>
        <fullName evidence="4">Uncharacterized protein</fullName>
    </submittedName>
</protein>
<dbReference type="PANTHER" id="PTHR15688:SF1">
    <property type="entry name" value="KINETOCHORE-ASSOCIATED PROTEIN 1"/>
    <property type="match status" value="1"/>
</dbReference>
<dbReference type="GO" id="GO:0005828">
    <property type="term" value="C:kinetochore microtubule"/>
    <property type="evidence" value="ECO:0007669"/>
    <property type="project" value="TreeGrafter"/>
</dbReference>
<feature type="domain" description="KNTC1 first ARM-repeats" evidence="3">
    <location>
        <begin position="79"/>
        <end position="315"/>
    </location>
</feature>
<dbReference type="GO" id="GO:1990423">
    <property type="term" value="C:RZZ complex"/>
    <property type="evidence" value="ECO:0007669"/>
    <property type="project" value="TreeGrafter"/>
</dbReference>
<dbReference type="GO" id="GO:0007094">
    <property type="term" value="P:mitotic spindle assembly checkpoint signaling"/>
    <property type="evidence" value="ECO:0007669"/>
    <property type="project" value="TreeGrafter"/>
</dbReference>
<dbReference type="InterPro" id="IPR055403">
    <property type="entry name" value="ARM_KNTC1_1st"/>
</dbReference>
<gene>
    <name evidence="4" type="ORF">TSIB3V08_LOCUS8734</name>
</gene>
<reference evidence="4" key="1">
    <citation type="submission" date="2020-11" db="EMBL/GenBank/DDBJ databases">
        <authorList>
            <person name="Tran Van P."/>
        </authorList>
    </citation>
    <scope>NUCLEOTIDE SEQUENCE</scope>
</reference>
<dbReference type="GO" id="GO:0031267">
    <property type="term" value="F:small GTPase binding"/>
    <property type="evidence" value="ECO:0007669"/>
    <property type="project" value="TreeGrafter"/>
</dbReference>
<dbReference type="InterPro" id="IPR052802">
    <property type="entry name" value="KNTC1"/>
</dbReference>
<sequence>MASLVLTDSSQLTSDSHHIEMKVKYKLKTSSASYLVASPSSPEQEIFLEGVHAGDQTKFINTLRVKAIVESLPDLRFDRLLRRNKFDEAELFAKHYGLDSSLVDKGRAKQFIKYLQPSSIGPNDKDTLFADLLALLDKICDVGFVCELCENALLYNLEQTRCLLKYAQGRLNSSHTMDGHRDLLSRVFGVLSRLDTYQVVYNNEKYDMNHWLVFSSADLLKESKLLTSQGKLKEAAIIWSRHYSTFKHNLTETALSDVLNAIPPNVTVEELLHWLRFFTPSLIGHSKLQAFLISWGIDKTKCLEMERSKWPENALVFSEHFLSLQNYNNKLGDGLHSVVNWYHLSSMSSSPLSRLVVLNNTLKELKTLKDDYCVCVPLEEYMQEDKKQVISYLLDKVNPSDIHRLMTSFLYPFMLKRRLESDQVLLEYIIDVTSRVDWWLGYKESPWEKNMATIIHHIHNSTVQMQSIVLSLRNAPVPWSATMKALAQEGLKREHPLAANIADELVMEKVKLVQKKYDLKHVSVKGVNVRTINYILAQGREDMLEDCLQLAIRSKDLTEEVYVRCVEHYITLGNLERAIKILDSLPPPLVKKCCLRIIRMTEGLLQDDFLEDICRNFIEISDLIFTRLNRAATLLREDTMVDVVDFKNISRIFKEFVKKVTPHEFGCLETRWRIVKECVRDFILTLPMESDERLHIVCGKVSRLAALFKLCPEEVVVELVEQALDLNNFQVAVGVLGCLVGNTCLSQRVWDKLHVLLSRLMCGNGSLVPSFPHVARQLSFDACVNCSPGKYNEDLVSLLRTCTGRATHPLYCLDPHPPQSMFSEPSVTLPPQYTAPALAIGLREGHCCSHFPAPMGSPCFPHWTRPGSSGGIFIVTPYPSATIPYLPSRLTLPGLYPHLPPRLRVAGTLSSHPPPPPDLIVPSDGDLTGWDTLAAPTRPNDRRP</sequence>
<organism evidence="4">
    <name type="scientific">Timema shepardi</name>
    <name type="common">Walking stick</name>
    <dbReference type="NCBI Taxonomy" id="629360"/>
    <lineage>
        <taxon>Eukaryota</taxon>
        <taxon>Metazoa</taxon>
        <taxon>Ecdysozoa</taxon>
        <taxon>Arthropoda</taxon>
        <taxon>Hexapoda</taxon>
        <taxon>Insecta</taxon>
        <taxon>Pterygota</taxon>
        <taxon>Neoptera</taxon>
        <taxon>Polyneoptera</taxon>
        <taxon>Phasmatodea</taxon>
        <taxon>Timematodea</taxon>
        <taxon>Timematoidea</taxon>
        <taxon>Timematidae</taxon>
        <taxon>Timema</taxon>
    </lineage>
</organism>
<dbReference type="Pfam" id="PF24520">
    <property type="entry name" value="ARM_KNTC1_1st"/>
    <property type="match status" value="1"/>
</dbReference>
<evidence type="ECO:0000259" key="3">
    <source>
        <dbReference type="Pfam" id="PF24520"/>
    </source>
</evidence>
<feature type="region of interest" description="Disordered" evidence="1">
    <location>
        <begin position="906"/>
        <end position="944"/>
    </location>
</feature>
<evidence type="ECO:0000259" key="2">
    <source>
        <dbReference type="Pfam" id="PF24516"/>
    </source>
</evidence>
<feature type="domain" description="KNTC1 second ARM-repeats" evidence="2">
    <location>
        <begin position="424"/>
        <end position="585"/>
    </location>
</feature>
<accession>A0A7R9B1V5</accession>
<dbReference type="GO" id="GO:0005737">
    <property type="term" value="C:cytoplasm"/>
    <property type="evidence" value="ECO:0007669"/>
    <property type="project" value="TreeGrafter"/>
</dbReference>
<dbReference type="InterPro" id="IPR055404">
    <property type="entry name" value="ARM_KNTC1_2nd"/>
</dbReference>
<evidence type="ECO:0000256" key="1">
    <source>
        <dbReference type="SAM" id="MobiDB-lite"/>
    </source>
</evidence>
<dbReference type="GO" id="GO:1903394">
    <property type="term" value="P:protein localization to kinetochore involved in kinetochore assembly"/>
    <property type="evidence" value="ECO:0007669"/>
    <property type="project" value="TreeGrafter"/>
</dbReference>
<proteinExistence type="predicted"/>
<evidence type="ECO:0000313" key="4">
    <source>
        <dbReference type="EMBL" id="CAD7264685.1"/>
    </source>
</evidence>
<dbReference type="EMBL" id="OC004623">
    <property type="protein sequence ID" value="CAD7264685.1"/>
    <property type="molecule type" value="Genomic_DNA"/>
</dbReference>